<reference evidence="1" key="1">
    <citation type="submission" date="2021-10" db="EMBL/GenBank/DDBJ databases">
        <title>Melipona bicolor Genome sequencing and assembly.</title>
        <authorList>
            <person name="Araujo N.S."/>
            <person name="Arias M.C."/>
        </authorList>
    </citation>
    <scope>NUCLEOTIDE SEQUENCE</scope>
    <source>
        <strain evidence="1">USP_2M_L1-L4_2017</strain>
        <tissue evidence="1">Whole body</tissue>
    </source>
</reference>
<protein>
    <submittedName>
        <fullName evidence="1">Uncharacterized protein</fullName>
    </submittedName>
</protein>
<gene>
    <name evidence="1" type="ORF">K0M31_002158</name>
</gene>
<evidence type="ECO:0000313" key="2">
    <source>
        <dbReference type="Proteomes" id="UP001177670"/>
    </source>
</evidence>
<organism evidence="1 2">
    <name type="scientific">Melipona bicolor</name>
    <dbReference type="NCBI Taxonomy" id="60889"/>
    <lineage>
        <taxon>Eukaryota</taxon>
        <taxon>Metazoa</taxon>
        <taxon>Ecdysozoa</taxon>
        <taxon>Arthropoda</taxon>
        <taxon>Hexapoda</taxon>
        <taxon>Insecta</taxon>
        <taxon>Pterygota</taxon>
        <taxon>Neoptera</taxon>
        <taxon>Endopterygota</taxon>
        <taxon>Hymenoptera</taxon>
        <taxon>Apocrita</taxon>
        <taxon>Aculeata</taxon>
        <taxon>Apoidea</taxon>
        <taxon>Anthophila</taxon>
        <taxon>Apidae</taxon>
        <taxon>Melipona</taxon>
    </lineage>
</organism>
<comment type="caution">
    <text evidence="1">The sequence shown here is derived from an EMBL/GenBank/DDBJ whole genome shotgun (WGS) entry which is preliminary data.</text>
</comment>
<sequence length="100" mass="11429">MYAKYRHVSNATEAKIAQGITWKLFRGQYFRRFPSWGDPVKQGTFMETFKAVVKSVFRACVPLFGKHRGHNAARATRTSRMWNNSVCSVGEQKMAVALEV</sequence>
<name>A0AA40KYD7_9HYME</name>
<dbReference type="Proteomes" id="UP001177670">
    <property type="component" value="Unassembled WGS sequence"/>
</dbReference>
<dbReference type="AlphaFoldDB" id="A0AA40KYD7"/>
<accession>A0AA40KYD7</accession>
<keyword evidence="2" id="KW-1185">Reference proteome</keyword>
<evidence type="ECO:0000313" key="1">
    <source>
        <dbReference type="EMBL" id="KAK1137660.1"/>
    </source>
</evidence>
<proteinExistence type="predicted"/>
<dbReference type="EMBL" id="JAHYIQ010000001">
    <property type="protein sequence ID" value="KAK1137660.1"/>
    <property type="molecule type" value="Genomic_DNA"/>
</dbReference>